<evidence type="ECO:0000256" key="6">
    <source>
        <dbReference type="ARBA" id="ARBA00022827"/>
    </source>
</evidence>
<feature type="binding site" evidence="8">
    <location>
        <position position="190"/>
    </location>
    <ligand>
        <name>Zn(2+)</name>
        <dbReference type="ChEBI" id="CHEBI:29105"/>
    </ligand>
</feature>
<dbReference type="NCBIfam" id="NF006396">
    <property type="entry name" value="PRK08645.1"/>
    <property type="match status" value="1"/>
</dbReference>
<evidence type="ECO:0000256" key="4">
    <source>
        <dbReference type="ARBA" id="ARBA00022630"/>
    </source>
</evidence>
<organism evidence="10 11">
    <name type="scientific">Candidatus Butyricicoccus avistercoris</name>
    <dbReference type="NCBI Taxonomy" id="2838518"/>
    <lineage>
        <taxon>Bacteria</taxon>
        <taxon>Bacillati</taxon>
        <taxon>Bacillota</taxon>
        <taxon>Clostridia</taxon>
        <taxon>Eubacteriales</taxon>
        <taxon>Butyricicoccaceae</taxon>
        <taxon>Butyricicoccus</taxon>
    </lineage>
</organism>
<gene>
    <name evidence="10" type="ORF">H9746_00120</name>
</gene>
<evidence type="ECO:0000256" key="7">
    <source>
        <dbReference type="ARBA" id="ARBA00023002"/>
    </source>
</evidence>
<dbReference type="SUPFAM" id="SSF51730">
    <property type="entry name" value="FAD-linked oxidoreductase"/>
    <property type="match status" value="1"/>
</dbReference>
<dbReference type="PANTHER" id="PTHR11103">
    <property type="entry name" value="SLR1189 PROTEIN"/>
    <property type="match status" value="1"/>
</dbReference>
<protein>
    <submittedName>
        <fullName evidence="10">Bifunctional homocysteine S-methyltransferase/methylenetetrahydrofolate reductase</fullName>
        <ecNumber evidence="10">1.5.1.20</ecNumber>
        <ecNumber evidence="10">2.1.1.10</ecNumber>
    </submittedName>
</protein>
<dbReference type="GO" id="GO:0006555">
    <property type="term" value="P:methionine metabolic process"/>
    <property type="evidence" value="ECO:0007669"/>
    <property type="project" value="InterPro"/>
</dbReference>
<dbReference type="GO" id="GO:0008168">
    <property type="term" value="F:methyltransferase activity"/>
    <property type="evidence" value="ECO:0007669"/>
    <property type="project" value="UniProtKB-UniRule"/>
</dbReference>
<dbReference type="GO" id="GO:0032259">
    <property type="term" value="P:methylation"/>
    <property type="evidence" value="ECO:0007669"/>
    <property type="project" value="UniProtKB-KW"/>
</dbReference>
<dbReference type="InterPro" id="IPR003726">
    <property type="entry name" value="HCY_dom"/>
</dbReference>
<comment type="pathway">
    <text evidence="2">One-carbon metabolism; tetrahydrofolate interconversion.</text>
</comment>
<feature type="domain" description="Hcy-binding" evidence="9">
    <location>
        <begin position="1"/>
        <end position="271"/>
    </location>
</feature>
<evidence type="ECO:0000313" key="10">
    <source>
        <dbReference type="EMBL" id="HIV61250.1"/>
    </source>
</evidence>
<keyword evidence="8" id="KW-0479">Metal-binding</keyword>
<accession>A0A9D1PGI2</accession>
<dbReference type="Gene3D" id="3.20.20.330">
    <property type="entry name" value="Homocysteine-binding-like domain"/>
    <property type="match status" value="1"/>
</dbReference>
<evidence type="ECO:0000256" key="1">
    <source>
        <dbReference type="ARBA" id="ARBA00001974"/>
    </source>
</evidence>
<reference evidence="10" key="2">
    <citation type="submission" date="2021-04" db="EMBL/GenBank/DDBJ databases">
        <authorList>
            <person name="Gilroy R."/>
        </authorList>
    </citation>
    <scope>NUCLEOTIDE SEQUENCE</scope>
    <source>
        <strain evidence="10">CHK193-4272</strain>
    </source>
</reference>
<dbReference type="Proteomes" id="UP000886808">
    <property type="component" value="Unassembled WGS sequence"/>
</dbReference>
<dbReference type="PROSITE" id="PS50970">
    <property type="entry name" value="HCY"/>
    <property type="match status" value="1"/>
</dbReference>
<evidence type="ECO:0000259" key="9">
    <source>
        <dbReference type="PROSITE" id="PS50970"/>
    </source>
</evidence>
<keyword evidence="6" id="KW-0274">FAD</keyword>
<dbReference type="GO" id="GO:0046872">
    <property type="term" value="F:metal ion binding"/>
    <property type="evidence" value="ECO:0007669"/>
    <property type="project" value="UniProtKB-KW"/>
</dbReference>
<evidence type="ECO:0000256" key="2">
    <source>
        <dbReference type="ARBA" id="ARBA00004777"/>
    </source>
</evidence>
<keyword evidence="5 8" id="KW-0808">Transferase</keyword>
<keyword evidence="7 10" id="KW-0560">Oxidoreductase</keyword>
<sequence>MKMKENILLFDGAMGTYYSICYPDDTSKCEWANINHPERIIKIYNEYIAAGANAIKTNTFAATPKALECDIAQIKNIIKSAWDNASKAAENKNCKIFADLCPIDEQKEDVYAVLDEFLNLGATNFLFETLADDTNLSDFTAYIKSKCSDAYIIASFAVTPDGFTRHGLAAHNLIKRVCEDENLNAVGLNCVSGPLHLLQTTKTLDIQNLGKTFSVMPNAGYPTVIDGRTVFDSSPNYFAERCSELVKIGVNIIGGCCGTTPEHIKQVSRKLDGKLITKNMTPVEKDKKPDFTNVKNRLADKIKQGKRIIAVELDPPADSNIEKFMDGARKLKQMGVDAVTIADCPVARVRVDSSLLAAKLHRELDLDPIPHMTCRDRNINATKALLLGLSVEGVQNVLVVTGDPVPSAAKDEVKAVFSFNSVVLADYIRQLSEDGLCSQFSVYGALNVNAKNFDAELRKAVRKQNAGVCAFLTQPVYTERAFENLKKAYDTLDAKILGGIIPIVSHRNALFMSQEMAGIDIPEDIVNMYEGLDRDSAEELAVKLSVDVANRMHDFTDGLYLITPFQRVSLIEKILQKL</sequence>
<dbReference type="EC" id="2.1.1.10" evidence="10"/>
<comment type="caution">
    <text evidence="10">The sequence shown here is derived from an EMBL/GenBank/DDBJ whole genome shotgun (WGS) entry which is preliminary data.</text>
</comment>
<dbReference type="SUPFAM" id="SSF82282">
    <property type="entry name" value="Homocysteine S-methyltransferase"/>
    <property type="match status" value="1"/>
</dbReference>
<comment type="cofactor">
    <cofactor evidence="1">
        <name>FAD</name>
        <dbReference type="ChEBI" id="CHEBI:57692"/>
    </cofactor>
</comment>
<name>A0A9D1PGI2_9FIRM</name>
<evidence type="ECO:0000256" key="3">
    <source>
        <dbReference type="ARBA" id="ARBA00022603"/>
    </source>
</evidence>
<evidence type="ECO:0000313" key="11">
    <source>
        <dbReference type="Proteomes" id="UP000886808"/>
    </source>
</evidence>
<dbReference type="EC" id="1.5.1.20" evidence="10"/>
<keyword evidence="4" id="KW-0285">Flavoprotein</keyword>
<dbReference type="Pfam" id="PF02219">
    <property type="entry name" value="MTHFR"/>
    <property type="match status" value="1"/>
</dbReference>
<dbReference type="Gene3D" id="3.20.20.220">
    <property type="match status" value="1"/>
</dbReference>
<comment type="cofactor">
    <cofactor evidence="8">
        <name>Zn(2+)</name>
        <dbReference type="ChEBI" id="CHEBI:29105"/>
    </cofactor>
</comment>
<keyword evidence="3 8" id="KW-0489">Methyltransferase</keyword>
<dbReference type="GO" id="GO:0004489">
    <property type="term" value="F:methylenetetrahydrofolate reductase [NAD(P)H] activity"/>
    <property type="evidence" value="ECO:0007669"/>
    <property type="project" value="UniProtKB-EC"/>
</dbReference>
<dbReference type="InterPro" id="IPR029041">
    <property type="entry name" value="FAD-linked_oxidoreductase-like"/>
</dbReference>
<dbReference type="EMBL" id="DXIE01000003">
    <property type="protein sequence ID" value="HIV61250.1"/>
    <property type="molecule type" value="Genomic_DNA"/>
</dbReference>
<dbReference type="InterPro" id="IPR003171">
    <property type="entry name" value="Mehydrof_redctse-like"/>
</dbReference>
<reference evidence="10" key="1">
    <citation type="journal article" date="2021" name="PeerJ">
        <title>Extensive microbial diversity within the chicken gut microbiome revealed by metagenomics and culture.</title>
        <authorList>
            <person name="Gilroy R."/>
            <person name="Ravi A."/>
            <person name="Getino M."/>
            <person name="Pursley I."/>
            <person name="Horton D.L."/>
            <person name="Alikhan N.F."/>
            <person name="Baker D."/>
            <person name="Gharbi K."/>
            <person name="Hall N."/>
            <person name="Watson M."/>
            <person name="Adriaenssens E.M."/>
            <person name="Foster-Nyarko E."/>
            <person name="Jarju S."/>
            <person name="Secka A."/>
            <person name="Antonio M."/>
            <person name="Oren A."/>
            <person name="Chaudhuri R.R."/>
            <person name="La Ragione R."/>
            <person name="Hildebrand F."/>
            <person name="Pallen M.J."/>
        </authorList>
    </citation>
    <scope>NUCLEOTIDE SEQUENCE</scope>
    <source>
        <strain evidence="10">CHK193-4272</strain>
    </source>
</reference>
<dbReference type="CDD" id="cd00537">
    <property type="entry name" value="MTHFR"/>
    <property type="match status" value="1"/>
</dbReference>
<dbReference type="AlphaFoldDB" id="A0A9D1PGI2"/>
<proteinExistence type="predicted"/>
<feature type="binding site" evidence="8">
    <location>
        <position position="256"/>
    </location>
    <ligand>
        <name>Zn(2+)</name>
        <dbReference type="ChEBI" id="CHEBI:29105"/>
    </ligand>
</feature>
<dbReference type="Pfam" id="PF02574">
    <property type="entry name" value="S-methyl_trans"/>
    <property type="match status" value="1"/>
</dbReference>
<evidence type="ECO:0000256" key="5">
    <source>
        <dbReference type="ARBA" id="ARBA00022679"/>
    </source>
</evidence>
<dbReference type="InterPro" id="IPR036589">
    <property type="entry name" value="HCY_dom_sf"/>
</dbReference>
<evidence type="ECO:0000256" key="8">
    <source>
        <dbReference type="PROSITE-ProRule" id="PRU00333"/>
    </source>
</evidence>
<feature type="binding site" evidence="8">
    <location>
        <position position="257"/>
    </location>
    <ligand>
        <name>Zn(2+)</name>
        <dbReference type="ChEBI" id="CHEBI:29105"/>
    </ligand>
</feature>
<dbReference type="PANTHER" id="PTHR11103:SF18">
    <property type="entry name" value="SLR1189 PROTEIN"/>
    <property type="match status" value="1"/>
</dbReference>
<keyword evidence="8" id="KW-0862">Zinc</keyword>